<protein>
    <submittedName>
        <fullName evidence="3">Programmed cell death protein 2, c-terminal domain-containing protein</fullName>
    </submittedName>
</protein>
<feature type="region of interest" description="Disordered" evidence="1">
    <location>
        <begin position="532"/>
        <end position="556"/>
    </location>
</feature>
<feature type="compositionally biased region" description="Basic and acidic residues" evidence="1">
    <location>
        <begin position="445"/>
        <end position="465"/>
    </location>
</feature>
<dbReference type="PANTHER" id="PTHR12298:SF4">
    <property type="entry name" value="PROGRAMMED CELL DEATH PROTEIN 2"/>
    <property type="match status" value="1"/>
</dbReference>
<evidence type="ECO:0000313" key="4">
    <source>
        <dbReference type="Proteomes" id="UP000028837"/>
    </source>
</evidence>
<feature type="compositionally biased region" description="Basic and acidic residues" evidence="1">
    <location>
        <begin position="477"/>
        <end position="488"/>
    </location>
</feature>
<evidence type="ECO:0000259" key="2">
    <source>
        <dbReference type="Pfam" id="PF04194"/>
    </source>
</evidence>
<dbReference type="PANTHER" id="PTHR12298">
    <property type="entry name" value="PCDC2 PROGRAMMED CELL DEATH PROTEIN 2 -RELATED"/>
    <property type="match status" value="1"/>
</dbReference>
<dbReference type="Proteomes" id="UP000028837">
    <property type="component" value="Unassembled WGS sequence"/>
</dbReference>
<evidence type="ECO:0000313" key="3">
    <source>
        <dbReference type="EMBL" id="KFG32027.1"/>
    </source>
</evidence>
<gene>
    <name evidence="3" type="ORF">TGDOM2_294420</name>
</gene>
<dbReference type="AlphaFoldDB" id="A0A086JIQ9"/>
<accession>A0A086JIQ9</accession>
<dbReference type="EMBL" id="AHZU02001472">
    <property type="protein sequence ID" value="KFG32027.1"/>
    <property type="molecule type" value="Genomic_DNA"/>
</dbReference>
<comment type="caution">
    <text evidence="3">The sequence shown here is derived from an EMBL/GenBank/DDBJ whole genome shotgun (WGS) entry which is preliminary data.</text>
</comment>
<feature type="domain" description="Programmed cell death protein 2 C-terminal" evidence="2">
    <location>
        <begin position="378"/>
        <end position="438"/>
    </location>
</feature>
<dbReference type="VEuPathDB" id="ToxoDB:TGDOM2_294420"/>
<feature type="region of interest" description="Disordered" evidence="1">
    <location>
        <begin position="445"/>
        <end position="509"/>
    </location>
</feature>
<sequence>MDAEETNLGFLVAAHPQRLRRWHFPSKVGGKPEWMETRRLPKTEDLVCQTCQEIQTFLLQVYAPVDGCAEAFHRALWLFGCMRCGTTFSLFRCQMPRENPLYPSFPLAEIPSELFWTSWKEASRRSRSLAPPQAPTGAESRERDPETAAVSVHPSEIGHSAGGYGSSRGRKGEKEALVCALERLQTEERRLRELSCPVCGLPSAKGDAEEAEQEEHPAENASCMRRKLVRLLLLRNQEATSAYHKACEDEDGGSRVIDVDEEEALLEEIKHQAEQGVDRLHRRCRIFAAHWSRGLCCALPEFELEVGEEEEREEGDEDAGPSYEHEKELLKKYEEEAKSDPDAQLDASEQEAFESIHDEHSSLDPQLLRFLKRCSSRAANRGQVLRYALGGRPLWPFTAGQMEGEPPACENCGAARQFEFQVLPQFLFELKRSAGVELESKVRWTGDADPSKTREKAKAEADEAKPGTAETPAGAGERAENGDVEGKQETSATVEEERETGGASRAEAAQAASERLHFALLCIYTCSAHCGGKPKSRGEPAGQNGDFREGNSEDTDSAYPYVKEFVYVQPDPFFVKKEKKQQSV</sequence>
<reference evidence="3 4" key="1">
    <citation type="submission" date="2014-02" db="EMBL/GenBank/DDBJ databases">
        <authorList>
            <person name="Sibley D."/>
            <person name="Venepally P."/>
            <person name="Karamycheva S."/>
            <person name="Hadjithomas M."/>
            <person name="Khan A."/>
            <person name="Brunk B."/>
            <person name="Roos D."/>
            <person name="Caler E."/>
            <person name="Lorenzi H."/>
        </authorList>
    </citation>
    <scope>NUCLEOTIDE SEQUENCE [LARGE SCALE GENOMIC DNA]</scope>
    <source>
        <strain evidence="3 4">GAB2-2007-GAL-DOM2</strain>
    </source>
</reference>
<dbReference type="OrthoDB" id="443682at2759"/>
<dbReference type="InterPro" id="IPR007320">
    <property type="entry name" value="PDCD2_C"/>
</dbReference>
<feature type="region of interest" description="Disordered" evidence="1">
    <location>
        <begin position="126"/>
        <end position="170"/>
    </location>
</feature>
<organism evidence="3 4">
    <name type="scientific">Toxoplasma gondii GAB2-2007-GAL-DOM2</name>
    <dbReference type="NCBI Taxonomy" id="1130820"/>
    <lineage>
        <taxon>Eukaryota</taxon>
        <taxon>Sar</taxon>
        <taxon>Alveolata</taxon>
        <taxon>Apicomplexa</taxon>
        <taxon>Conoidasida</taxon>
        <taxon>Coccidia</taxon>
        <taxon>Eucoccidiorida</taxon>
        <taxon>Eimeriorina</taxon>
        <taxon>Sarcocystidae</taxon>
        <taxon>Toxoplasma</taxon>
    </lineage>
</organism>
<dbReference type="Pfam" id="PF04194">
    <property type="entry name" value="PDCD2_C"/>
    <property type="match status" value="1"/>
</dbReference>
<dbReference type="GO" id="GO:0005737">
    <property type="term" value="C:cytoplasm"/>
    <property type="evidence" value="ECO:0007669"/>
    <property type="project" value="InterPro"/>
</dbReference>
<evidence type="ECO:0000256" key="1">
    <source>
        <dbReference type="SAM" id="MobiDB-lite"/>
    </source>
</evidence>
<name>A0A086JIQ9_TOXGO</name>
<proteinExistence type="predicted"/>